<dbReference type="GO" id="GO:0006281">
    <property type="term" value="P:DNA repair"/>
    <property type="evidence" value="ECO:0007669"/>
    <property type="project" value="TreeGrafter"/>
</dbReference>
<dbReference type="NCBIfam" id="TIGR01662">
    <property type="entry name" value="HAD-SF-IIIA"/>
    <property type="match status" value="1"/>
</dbReference>
<dbReference type="OrthoDB" id="9807630at2"/>
<dbReference type="CDD" id="cd02616">
    <property type="entry name" value="HAD_PPase"/>
    <property type="match status" value="1"/>
</dbReference>
<dbReference type="InterPro" id="IPR023198">
    <property type="entry name" value="PGP-like_dom2"/>
</dbReference>
<dbReference type="EMBL" id="CP003923">
    <property type="protein sequence ID" value="AIC95585.1"/>
    <property type="molecule type" value="Genomic_DNA"/>
</dbReference>
<dbReference type="FunFam" id="3.40.50.1000:FF:000022">
    <property type="entry name" value="Phosphoglycolate phosphatase"/>
    <property type="match status" value="1"/>
</dbReference>
<accession>A0A060M0Q6</accession>
<evidence type="ECO:0000313" key="4">
    <source>
        <dbReference type="EMBL" id="AIC95585.1"/>
    </source>
</evidence>
<organism evidence="4 5">
    <name type="scientific">Shouchella lehensis G1</name>
    <dbReference type="NCBI Taxonomy" id="1246626"/>
    <lineage>
        <taxon>Bacteria</taxon>
        <taxon>Bacillati</taxon>
        <taxon>Bacillota</taxon>
        <taxon>Bacilli</taxon>
        <taxon>Bacillales</taxon>
        <taxon>Bacillaceae</taxon>
        <taxon>Shouchella</taxon>
    </lineage>
</organism>
<comment type="catalytic activity">
    <reaction evidence="3">
        <text>diphosphate + H2O = 2 phosphate + H(+)</text>
        <dbReference type="Rhea" id="RHEA:24576"/>
        <dbReference type="ChEBI" id="CHEBI:15377"/>
        <dbReference type="ChEBI" id="CHEBI:15378"/>
        <dbReference type="ChEBI" id="CHEBI:33019"/>
        <dbReference type="ChEBI" id="CHEBI:43474"/>
        <dbReference type="EC" id="3.6.1.1"/>
    </reaction>
</comment>
<dbReference type="SFLD" id="SFLDG01129">
    <property type="entry name" value="C1.5:_HAD__Beta-PGM__Phosphata"/>
    <property type="match status" value="1"/>
</dbReference>
<dbReference type="GO" id="GO:0008967">
    <property type="term" value="F:phosphoglycolate phosphatase activity"/>
    <property type="evidence" value="ECO:0007669"/>
    <property type="project" value="TreeGrafter"/>
</dbReference>
<dbReference type="Proteomes" id="UP000027142">
    <property type="component" value="Chromosome"/>
</dbReference>
<evidence type="ECO:0000256" key="3">
    <source>
        <dbReference type="HAMAP-Rule" id="MF_01250"/>
    </source>
</evidence>
<dbReference type="HOGENOM" id="CLU_045011_19_3_9"/>
<dbReference type="Gene3D" id="1.10.150.240">
    <property type="entry name" value="Putative phosphatase, domain 2"/>
    <property type="match status" value="1"/>
</dbReference>
<protein>
    <recommendedName>
        <fullName evidence="3">Pyrophosphatase PpaX</fullName>
        <ecNumber evidence="3">3.6.1.1</ecNumber>
    </recommendedName>
</protein>
<dbReference type="EC" id="3.6.1.1" evidence="3"/>
<dbReference type="SUPFAM" id="SSF56784">
    <property type="entry name" value="HAD-like"/>
    <property type="match status" value="1"/>
</dbReference>
<dbReference type="InterPro" id="IPR036412">
    <property type="entry name" value="HAD-like_sf"/>
</dbReference>
<gene>
    <name evidence="3" type="primary">ppaX</name>
    <name evidence="4" type="ORF">BleG1_3021</name>
</gene>
<keyword evidence="2 3" id="KW-0460">Magnesium</keyword>
<dbReference type="Gene3D" id="3.40.50.1000">
    <property type="entry name" value="HAD superfamily/HAD-like"/>
    <property type="match status" value="1"/>
</dbReference>
<evidence type="ECO:0000256" key="2">
    <source>
        <dbReference type="ARBA" id="ARBA00022842"/>
    </source>
</evidence>
<dbReference type="InterPro" id="IPR023214">
    <property type="entry name" value="HAD_sf"/>
</dbReference>
<dbReference type="NCBIfam" id="TIGR01509">
    <property type="entry name" value="HAD-SF-IA-v3"/>
    <property type="match status" value="1"/>
</dbReference>
<comment type="similarity">
    <text evidence="3">Belongs to the HAD-like hydrolase superfamily. PpaX family.</text>
</comment>
<comment type="function">
    <text evidence="3">Hydrolyzes pyrophosphate formed during P-Ser-HPr dephosphorylation by HPrK/P. Might play a role in controlling the intracellular pyrophosphate pool.</text>
</comment>
<dbReference type="NCBIfam" id="NF009804">
    <property type="entry name" value="PRK13288.1"/>
    <property type="match status" value="1"/>
</dbReference>
<feature type="active site" description="Nucleophile" evidence="3">
    <location>
        <position position="9"/>
    </location>
</feature>
<dbReference type="InterPro" id="IPR006549">
    <property type="entry name" value="HAD-SF_hydro_IIIA"/>
</dbReference>
<dbReference type="HAMAP" id="MF_01250">
    <property type="entry name" value="Pyrophosphat_PpaX"/>
    <property type="match status" value="1"/>
</dbReference>
<dbReference type="RefSeq" id="WP_038482626.1">
    <property type="nucleotide sequence ID" value="NZ_CP003923.1"/>
</dbReference>
<reference evidence="4 5" key="1">
    <citation type="journal article" date="2014" name="Gene">
        <title>A comparative genomic analysis of the alkalitolerant soil bacterium Bacillus lehensis G1.</title>
        <authorList>
            <person name="Noor Y.M."/>
            <person name="Samsulrizal N.H."/>
            <person name="Jema'on N.A."/>
            <person name="Low K.O."/>
            <person name="Ramli A.N."/>
            <person name="Alias N.I."/>
            <person name="Damis S.I."/>
            <person name="Fuzi S.F."/>
            <person name="Isa M.N."/>
            <person name="Murad A.M."/>
            <person name="Raih M.F."/>
            <person name="Bakar F.D."/>
            <person name="Najimudin N."/>
            <person name="Mahadi N.M."/>
            <person name="Illias R.M."/>
        </authorList>
    </citation>
    <scope>NUCLEOTIDE SEQUENCE [LARGE SCALE GENOMIC DNA]</scope>
    <source>
        <strain evidence="4 5">G1</strain>
    </source>
</reference>
<dbReference type="SFLD" id="SFLDG01135">
    <property type="entry name" value="C1.5.6:_HAD__Beta-PGM__Phospha"/>
    <property type="match status" value="1"/>
</dbReference>
<sequence length="213" mass="23898">MTINTILFDLDGTLIDTNELIIQSFLHTLELDYPGQYTRETVLPFIGPSLQETFSSINKEKAATYIETYRTHNHHHHDSLVTIYPGVKEGVKRLHDEGYKLAIVTTKIKETAMMGLKLTGLDDYFDVIIGLDDVTKEKPNPEPIYKALEQLHAKAEEAIMVGDNSHDILAAKNAGTISVGVGWALKGEAFLKSFEPDYIIKSMDHLLAIVEER</sequence>
<dbReference type="InterPro" id="IPR050155">
    <property type="entry name" value="HAD-like_hydrolase_sf"/>
</dbReference>
<proteinExistence type="inferred from homology"/>
<dbReference type="STRING" id="1246626.BleG1_3021"/>
<dbReference type="PANTHER" id="PTHR43434">
    <property type="entry name" value="PHOSPHOGLYCOLATE PHOSPHATASE"/>
    <property type="match status" value="1"/>
</dbReference>
<keyword evidence="1 3" id="KW-0378">Hydrolase</keyword>
<dbReference type="eggNOG" id="COG0546">
    <property type="taxonomic scope" value="Bacteria"/>
</dbReference>
<dbReference type="Pfam" id="PF13419">
    <property type="entry name" value="HAD_2"/>
    <property type="match status" value="1"/>
</dbReference>
<dbReference type="InterPro" id="IPR023733">
    <property type="entry name" value="Pyrophosphatase_Ppax"/>
</dbReference>
<dbReference type="InterPro" id="IPR041492">
    <property type="entry name" value="HAD_2"/>
</dbReference>
<evidence type="ECO:0000256" key="1">
    <source>
        <dbReference type="ARBA" id="ARBA00022801"/>
    </source>
</evidence>
<comment type="cofactor">
    <cofactor evidence="3">
        <name>Mg(2+)</name>
        <dbReference type="ChEBI" id="CHEBI:18420"/>
    </cofactor>
</comment>
<dbReference type="GO" id="GO:0005829">
    <property type="term" value="C:cytosol"/>
    <property type="evidence" value="ECO:0007669"/>
    <property type="project" value="TreeGrafter"/>
</dbReference>
<dbReference type="KEGG" id="ble:BleG1_3021"/>
<dbReference type="GO" id="GO:0004427">
    <property type="term" value="F:inorganic diphosphate phosphatase activity"/>
    <property type="evidence" value="ECO:0007669"/>
    <property type="project" value="UniProtKB-UniRule"/>
</dbReference>
<dbReference type="InterPro" id="IPR006439">
    <property type="entry name" value="HAD-SF_hydro_IA"/>
</dbReference>
<keyword evidence="5" id="KW-1185">Reference proteome</keyword>
<dbReference type="PRINTS" id="PR00413">
    <property type="entry name" value="HADHALOGNASE"/>
</dbReference>
<dbReference type="GO" id="GO:0000287">
    <property type="term" value="F:magnesium ion binding"/>
    <property type="evidence" value="ECO:0007669"/>
    <property type="project" value="UniProtKB-UniRule"/>
</dbReference>
<dbReference type="SFLD" id="SFLDS00003">
    <property type="entry name" value="Haloacid_Dehalogenase"/>
    <property type="match status" value="1"/>
</dbReference>
<evidence type="ECO:0000313" key="5">
    <source>
        <dbReference type="Proteomes" id="UP000027142"/>
    </source>
</evidence>
<dbReference type="AlphaFoldDB" id="A0A060M0Q6"/>
<name>A0A060M0Q6_9BACI</name>
<dbReference type="PATRIC" id="fig|1246626.3.peg.3012"/>
<dbReference type="NCBIfam" id="TIGR01549">
    <property type="entry name" value="HAD-SF-IA-v1"/>
    <property type="match status" value="1"/>
</dbReference>
<dbReference type="PANTHER" id="PTHR43434:SF26">
    <property type="entry name" value="PYROPHOSPHATASE PPAX"/>
    <property type="match status" value="1"/>
</dbReference>